<feature type="transmembrane region" description="Helical" evidence="1">
    <location>
        <begin position="29"/>
        <end position="45"/>
    </location>
</feature>
<gene>
    <name evidence="2" type="ORF">WQ57_08020</name>
</gene>
<name>A0A0M2SWI9_9BACI</name>
<evidence type="ECO:0000256" key="1">
    <source>
        <dbReference type="SAM" id="Phobius"/>
    </source>
</evidence>
<evidence type="ECO:0000313" key="2">
    <source>
        <dbReference type="EMBL" id="KKK38538.1"/>
    </source>
</evidence>
<dbReference type="PATRIC" id="fig|1408103.3.peg.1807"/>
<organism evidence="2 3">
    <name type="scientific">Mesobacillus campisalis</name>
    <dbReference type="NCBI Taxonomy" id="1408103"/>
    <lineage>
        <taxon>Bacteria</taxon>
        <taxon>Bacillati</taxon>
        <taxon>Bacillota</taxon>
        <taxon>Bacilli</taxon>
        <taxon>Bacillales</taxon>
        <taxon>Bacillaceae</taxon>
        <taxon>Mesobacillus</taxon>
    </lineage>
</organism>
<keyword evidence="1" id="KW-1133">Transmembrane helix</keyword>
<keyword evidence="1" id="KW-0812">Transmembrane</keyword>
<sequence>MLAFKLLLGLFVIGISVYSLITGDDSYVLWNQLMLAILMFLLGWTDWKEDKKRSGSLSMAVGIVIFLLFFHSIMQR</sequence>
<proteinExistence type="predicted"/>
<dbReference type="OrthoDB" id="2456396at2"/>
<evidence type="ECO:0008006" key="4">
    <source>
        <dbReference type="Google" id="ProtNLM"/>
    </source>
</evidence>
<protein>
    <recommendedName>
        <fullName evidence="4">DUF3953 domain-containing protein</fullName>
    </recommendedName>
</protein>
<comment type="caution">
    <text evidence="2">The sequence shown here is derived from an EMBL/GenBank/DDBJ whole genome shotgun (WGS) entry which is preliminary data.</text>
</comment>
<keyword evidence="1" id="KW-0472">Membrane</keyword>
<keyword evidence="3" id="KW-1185">Reference proteome</keyword>
<dbReference type="Proteomes" id="UP000034166">
    <property type="component" value="Unassembled WGS sequence"/>
</dbReference>
<reference evidence="2 3" key="1">
    <citation type="submission" date="2015-04" db="EMBL/GenBank/DDBJ databases">
        <title>Taxonomic description and genome sequence of Bacillus campisalis sp. nov., a novel member of the genus Bacillus isolated from solar saltern.</title>
        <authorList>
            <person name="Mathan Kumar R."/>
            <person name="Kaur G."/>
            <person name="Kumar A."/>
            <person name="Singh N.K."/>
            <person name="Kaur N."/>
            <person name="Kumar N."/>
            <person name="Mayilraj S."/>
        </authorList>
    </citation>
    <scope>NUCLEOTIDE SEQUENCE [LARGE SCALE GENOMIC DNA]</scope>
    <source>
        <strain evidence="2 3">SA2-6</strain>
    </source>
</reference>
<dbReference type="RefSeq" id="WP_046523230.1">
    <property type="nucleotide sequence ID" value="NZ_LAYY01000007.1"/>
</dbReference>
<accession>A0A0M2SWI9</accession>
<feature type="transmembrane region" description="Helical" evidence="1">
    <location>
        <begin position="57"/>
        <end position="74"/>
    </location>
</feature>
<dbReference type="AlphaFoldDB" id="A0A0M2SWI9"/>
<dbReference type="EMBL" id="LAYY01000007">
    <property type="protein sequence ID" value="KKK38538.1"/>
    <property type="molecule type" value="Genomic_DNA"/>
</dbReference>
<evidence type="ECO:0000313" key="3">
    <source>
        <dbReference type="Proteomes" id="UP000034166"/>
    </source>
</evidence>